<dbReference type="GO" id="GO:0016020">
    <property type="term" value="C:membrane"/>
    <property type="evidence" value="ECO:0007669"/>
    <property type="project" value="UniProtKB-SubCell"/>
</dbReference>
<keyword evidence="9 14" id="KW-0904">Protein phosphatase</keyword>
<keyword evidence="7 14" id="KW-0378">Hydrolase</keyword>
<dbReference type="Pfam" id="PF00481">
    <property type="entry name" value="PP2C"/>
    <property type="match status" value="2"/>
</dbReference>
<evidence type="ECO:0000313" key="16">
    <source>
        <dbReference type="EMBL" id="CDW88568.1"/>
    </source>
</evidence>
<keyword evidence="11" id="KW-0464">Manganese</keyword>
<dbReference type="GO" id="GO:0004722">
    <property type="term" value="F:protein serine/threonine phosphatase activity"/>
    <property type="evidence" value="ECO:0007669"/>
    <property type="project" value="UniProtKB-EC"/>
</dbReference>
<keyword evidence="10" id="KW-0472">Membrane</keyword>
<comment type="similarity">
    <text evidence="4 14">Belongs to the PP2C family.</text>
</comment>
<evidence type="ECO:0000256" key="9">
    <source>
        <dbReference type="ARBA" id="ARBA00022912"/>
    </source>
</evidence>
<dbReference type="SUPFAM" id="SSF81606">
    <property type="entry name" value="PP2C-like"/>
    <property type="match status" value="1"/>
</dbReference>
<evidence type="ECO:0000259" key="15">
    <source>
        <dbReference type="PROSITE" id="PS51746"/>
    </source>
</evidence>
<dbReference type="EC" id="3.1.3.16" evidence="5"/>
<dbReference type="AlphaFoldDB" id="A0A078B4V8"/>
<dbReference type="GO" id="GO:0046872">
    <property type="term" value="F:metal ion binding"/>
    <property type="evidence" value="ECO:0007669"/>
    <property type="project" value="UniProtKB-KW"/>
</dbReference>
<evidence type="ECO:0000256" key="7">
    <source>
        <dbReference type="ARBA" id="ARBA00022801"/>
    </source>
</evidence>
<evidence type="ECO:0000256" key="2">
    <source>
        <dbReference type="ARBA" id="ARBA00001946"/>
    </source>
</evidence>
<organism evidence="16 17">
    <name type="scientific">Stylonychia lemnae</name>
    <name type="common">Ciliate</name>
    <dbReference type="NCBI Taxonomy" id="5949"/>
    <lineage>
        <taxon>Eukaryota</taxon>
        <taxon>Sar</taxon>
        <taxon>Alveolata</taxon>
        <taxon>Ciliophora</taxon>
        <taxon>Intramacronucleata</taxon>
        <taxon>Spirotrichea</taxon>
        <taxon>Stichotrichia</taxon>
        <taxon>Sporadotrichida</taxon>
        <taxon>Oxytrichidae</taxon>
        <taxon>Stylonychinae</taxon>
        <taxon>Stylonychia</taxon>
    </lineage>
</organism>
<comment type="cofactor">
    <cofactor evidence="1">
        <name>Mn(2+)</name>
        <dbReference type="ChEBI" id="CHEBI:29035"/>
    </cofactor>
</comment>
<name>A0A078B4V8_STYLE</name>
<evidence type="ECO:0000256" key="11">
    <source>
        <dbReference type="ARBA" id="ARBA00023211"/>
    </source>
</evidence>
<feature type="domain" description="PPM-type phosphatase" evidence="15">
    <location>
        <begin position="26"/>
        <end position="336"/>
    </location>
</feature>
<dbReference type="CDD" id="cd00143">
    <property type="entry name" value="PP2Cc"/>
    <property type="match status" value="1"/>
</dbReference>
<evidence type="ECO:0000256" key="10">
    <source>
        <dbReference type="ARBA" id="ARBA00023136"/>
    </source>
</evidence>
<evidence type="ECO:0000256" key="13">
    <source>
        <dbReference type="ARBA" id="ARBA00048336"/>
    </source>
</evidence>
<evidence type="ECO:0000256" key="8">
    <source>
        <dbReference type="ARBA" id="ARBA00022842"/>
    </source>
</evidence>
<dbReference type="InterPro" id="IPR001932">
    <property type="entry name" value="PPM-type_phosphatase-like_dom"/>
</dbReference>
<keyword evidence="6" id="KW-0479">Metal-binding</keyword>
<comment type="catalytic activity">
    <reaction evidence="12">
        <text>O-phospho-L-seryl-[protein] + H2O = L-seryl-[protein] + phosphate</text>
        <dbReference type="Rhea" id="RHEA:20629"/>
        <dbReference type="Rhea" id="RHEA-COMP:9863"/>
        <dbReference type="Rhea" id="RHEA-COMP:11604"/>
        <dbReference type="ChEBI" id="CHEBI:15377"/>
        <dbReference type="ChEBI" id="CHEBI:29999"/>
        <dbReference type="ChEBI" id="CHEBI:43474"/>
        <dbReference type="ChEBI" id="CHEBI:83421"/>
        <dbReference type="EC" id="3.1.3.16"/>
    </reaction>
</comment>
<dbReference type="PANTHER" id="PTHR13832:SF803">
    <property type="entry name" value="PROTEIN PHOSPHATASE 1G"/>
    <property type="match status" value="1"/>
</dbReference>
<evidence type="ECO:0000256" key="5">
    <source>
        <dbReference type="ARBA" id="ARBA00013081"/>
    </source>
</evidence>
<dbReference type="Proteomes" id="UP000039865">
    <property type="component" value="Unassembled WGS sequence"/>
</dbReference>
<reference evidence="16 17" key="1">
    <citation type="submission" date="2014-06" db="EMBL/GenBank/DDBJ databases">
        <authorList>
            <person name="Swart Estienne"/>
        </authorList>
    </citation>
    <scope>NUCLEOTIDE SEQUENCE [LARGE SCALE GENOMIC DNA]</scope>
    <source>
        <strain evidence="16 17">130c</strain>
    </source>
</reference>
<protein>
    <recommendedName>
        <fullName evidence="5">protein-serine/threonine phosphatase</fullName>
        <ecNumber evidence="5">3.1.3.16</ecNumber>
    </recommendedName>
</protein>
<dbReference type="SMART" id="SM00332">
    <property type="entry name" value="PP2Cc"/>
    <property type="match status" value="1"/>
</dbReference>
<proteinExistence type="inferred from homology"/>
<dbReference type="InterPro" id="IPR015655">
    <property type="entry name" value="PP2C"/>
</dbReference>
<accession>A0A078B4V8</accession>
<dbReference type="PROSITE" id="PS01032">
    <property type="entry name" value="PPM_1"/>
    <property type="match status" value="1"/>
</dbReference>
<evidence type="ECO:0000256" key="1">
    <source>
        <dbReference type="ARBA" id="ARBA00001936"/>
    </source>
</evidence>
<dbReference type="EMBL" id="CCKQ01016709">
    <property type="protein sequence ID" value="CDW88568.1"/>
    <property type="molecule type" value="Genomic_DNA"/>
</dbReference>
<evidence type="ECO:0000256" key="6">
    <source>
        <dbReference type="ARBA" id="ARBA00022723"/>
    </source>
</evidence>
<dbReference type="InParanoid" id="A0A078B4V8"/>
<evidence type="ECO:0000256" key="3">
    <source>
        <dbReference type="ARBA" id="ARBA00004170"/>
    </source>
</evidence>
<sequence>MGASLVYLDRPKTQKETITGTGKNHKFACSSMQGWRLNMEDAHICNPNFENNASLYGVFDGHGGIEVAEYCSKNFEEILHASQNYKMKNFDLGLQDAFLKIDESLSTPGGRRQLQQIQASYPPQVSPIERALIMAGRDPIQLNNPNDLADSKGCTANVLLIKDNILYVANAGDSRCIISVNGKAIPLSTDHKPNLIQEKTRILKAGSSISADGRIEGNLNLSRSLGDLRYKRNKNLTAKEHPITAFPDVKQFALGSTVDFAVIGCDGIWETKNNQQVIDFISQQKKKRIPLEKITENLLDALISPNIQRTGNYFYQQVLMLEGKGCDNMTVIIIDFSQE</sequence>
<dbReference type="PROSITE" id="PS51746">
    <property type="entry name" value="PPM_2"/>
    <property type="match status" value="1"/>
</dbReference>
<comment type="cofactor">
    <cofactor evidence="2">
        <name>Mg(2+)</name>
        <dbReference type="ChEBI" id="CHEBI:18420"/>
    </cofactor>
</comment>
<dbReference type="PANTHER" id="PTHR13832">
    <property type="entry name" value="PROTEIN PHOSPHATASE 2C"/>
    <property type="match status" value="1"/>
</dbReference>
<comment type="subcellular location">
    <subcellularLocation>
        <location evidence="3">Membrane</location>
        <topology evidence="3">Peripheral membrane protein</topology>
    </subcellularLocation>
</comment>
<gene>
    <name evidence="16" type="primary">Contig12948.g13809</name>
    <name evidence="16" type="ORF">STYLEM_17690</name>
</gene>
<dbReference type="InterPro" id="IPR036457">
    <property type="entry name" value="PPM-type-like_dom_sf"/>
</dbReference>
<keyword evidence="17" id="KW-1185">Reference proteome</keyword>
<comment type="catalytic activity">
    <reaction evidence="13">
        <text>O-phospho-L-threonyl-[protein] + H2O = L-threonyl-[protein] + phosphate</text>
        <dbReference type="Rhea" id="RHEA:47004"/>
        <dbReference type="Rhea" id="RHEA-COMP:11060"/>
        <dbReference type="Rhea" id="RHEA-COMP:11605"/>
        <dbReference type="ChEBI" id="CHEBI:15377"/>
        <dbReference type="ChEBI" id="CHEBI:30013"/>
        <dbReference type="ChEBI" id="CHEBI:43474"/>
        <dbReference type="ChEBI" id="CHEBI:61977"/>
        <dbReference type="EC" id="3.1.3.16"/>
    </reaction>
</comment>
<dbReference type="InterPro" id="IPR000222">
    <property type="entry name" value="PP2C_BS"/>
</dbReference>
<dbReference type="OMA" id="GASNWAN"/>
<evidence type="ECO:0000256" key="4">
    <source>
        <dbReference type="ARBA" id="ARBA00006702"/>
    </source>
</evidence>
<evidence type="ECO:0000256" key="14">
    <source>
        <dbReference type="RuleBase" id="RU003465"/>
    </source>
</evidence>
<dbReference type="Gene3D" id="3.60.40.10">
    <property type="entry name" value="PPM-type phosphatase domain"/>
    <property type="match status" value="1"/>
</dbReference>
<evidence type="ECO:0000256" key="12">
    <source>
        <dbReference type="ARBA" id="ARBA00047761"/>
    </source>
</evidence>
<keyword evidence="8" id="KW-0460">Magnesium</keyword>
<evidence type="ECO:0000313" key="17">
    <source>
        <dbReference type="Proteomes" id="UP000039865"/>
    </source>
</evidence>
<dbReference type="OrthoDB" id="10264738at2759"/>